<feature type="region of interest" description="Disordered" evidence="1">
    <location>
        <begin position="30"/>
        <end position="83"/>
    </location>
</feature>
<sequence>MSDFLPGFAGRHDDAATALDEAFSSGGAFAPSDIGSWVRDSAPPSKQAAPQHFEPQNPEPRHFSPANPECDPTEGWDPFDPELKQDGEEAAEFVDPVAAAHDAGFAEGRAAAMADLTQSGARDRELLSQLQVALAQGPTFDQERIARRIRETVLLLVRRIVGDVGVAGDLLLRRIEAAAELLADGAESAMLRLHPDDVPLVEGTLPKNVFPVGDSNIERGSFLLESVSTVVEDGPELWLEQLAAALEQVAVPPKC</sequence>
<proteinExistence type="predicted"/>
<dbReference type="Proteomes" id="UP001302249">
    <property type="component" value="Chromosome"/>
</dbReference>
<feature type="domain" description="Flagellar assembly protein FliH/Type III secretion system HrpE" evidence="2">
    <location>
        <begin position="140"/>
        <end position="231"/>
    </location>
</feature>
<name>A0ABZ0B9G3_9SPHN</name>
<dbReference type="EMBL" id="CP135076">
    <property type="protein sequence ID" value="WNO53695.1"/>
    <property type="molecule type" value="Genomic_DNA"/>
</dbReference>
<gene>
    <name evidence="3" type="ORF">RPR59_00030</name>
</gene>
<evidence type="ECO:0000313" key="4">
    <source>
        <dbReference type="Proteomes" id="UP001302249"/>
    </source>
</evidence>
<evidence type="ECO:0000259" key="2">
    <source>
        <dbReference type="Pfam" id="PF02108"/>
    </source>
</evidence>
<dbReference type="RefSeq" id="WP_313915397.1">
    <property type="nucleotide sequence ID" value="NZ_CP135076.1"/>
</dbReference>
<protein>
    <submittedName>
        <fullName evidence="3">FliH/SctL family protein</fullName>
    </submittedName>
</protein>
<keyword evidence="4" id="KW-1185">Reference proteome</keyword>
<dbReference type="Pfam" id="PF02108">
    <property type="entry name" value="FliH"/>
    <property type="match status" value="1"/>
</dbReference>
<evidence type="ECO:0000313" key="3">
    <source>
        <dbReference type="EMBL" id="WNO53695.1"/>
    </source>
</evidence>
<accession>A0ABZ0B9G3</accession>
<feature type="compositionally biased region" description="Acidic residues" evidence="1">
    <location>
        <begin position="71"/>
        <end position="80"/>
    </location>
</feature>
<reference evidence="3 4" key="1">
    <citation type="submission" date="2023-09" db="EMBL/GenBank/DDBJ databases">
        <authorList>
            <person name="Rey-Velasco X."/>
        </authorList>
    </citation>
    <scope>NUCLEOTIDE SEQUENCE [LARGE SCALE GENOMIC DNA]</scope>
    <source>
        <strain evidence="3 4">W311</strain>
    </source>
</reference>
<evidence type="ECO:0000256" key="1">
    <source>
        <dbReference type="SAM" id="MobiDB-lite"/>
    </source>
</evidence>
<dbReference type="InterPro" id="IPR018035">
    <property type="entry name" value="Flagellar_FliH/T3SS_HrpE"/>
</dbReference>
<organism evidence="3 4">
    <name type="scientific">Stakelama saccharophila</name>
    <dbReference type="NCBI Taxonomy" id="3075605"/>
    <lineage>
        <taxon>Bacteria</taxon>
        <taxon>Pseudomonadati</taxon>
        <taxon>Pseudomonadota</taxon>
        <taxon>Alphaproteobacteria</taxon>
        <taxon>Sphingomonadales</taxon>
        <taxon>Sphingomonadaceae</taxon>
        <taxon>Stakelama</taxon>
    </lineage>
</organism>